<evidence type="ECO:0000256" key="8">
    <source>
        <dbReference type="ARBA" id="ARBA00049047"/>
    </source>
</evidence>
<dbReference type="NCBIfam" id="TIGR00262">
    <property type="entry name" value="trpA"/>
    <property type="match status" value="1"/>
</dbReference>
<dbReference type="GO" id="GO:0004834">
    <property type="term" value="F:tryptophan synthase activity"/>
    <property type="evidence" value="ECO:0007669"/>
    <property type="project" value="UniProtKB-UniRule"/>
</dbReference>
<dbReference type="SUPFAM" id="SSF51366">
    <property type="entry name" value="Ribulose-phoshate binding barrel"/>
    <property type="match status" value="1"/>
</dbReference>
<dbReference type="EMBL" id="SNYM01000017">
    <property type="protein sequence ID" value="TDQ45798.1"/>
    <property type="molecule type" value="Genomic_DNA"/>
</dbReference>
<evidence type="ECO:0000256" key="9">
    <source>
        <dbReference type="HAMAP-Rule" id="MF_00131"/>
    </source>
</evidence>
<evidence type="ECO:0000256" key="6">
    <source>
        <dbReference type="ARBA" id="ARBA00023141"/>
    </source>
</evidence>
<sequence length="260" mass="27562">MNRYQHMFARLRDEKKGALIPFLMLGDPDPETSFKTICAVIDAGADGLELGIPYSDPVADGPTIVQAANRALTAGVTPASALQIVAKVRAKYAELPIGLLVYANLVYASGVAEFYRQAKVAGVDSILVPDVPLREADLLQDAGKQHDIDTVFILPPNASETTAREVAARSQGYVYLLSRAGVTGSETQAGMPLSHLLRRLQEQQSAPPILGFGISTPEQVTQAISEGAAGVIVGSALVARTTQCSTEQLADYIRSLKAAT</sequence>
<dbReference type="PROSITE" id="PS00167">
    <property type="entry name" value="TRP_SYNTHASE_ALPHA"/>
    <property type="match status" value="1"/>
</dbReference>
<dbReference type="Gene3D" id="3.20.20.70">
    <property type="entry name" value="Aldolase class I"/>
    <property type="match status" value="1"/>
</dbReference>
<evidence type="ECO:0000256" key="4">
    <source>
        <dbReference type="ARBA" id="ARBA00022605"/>
    </source>
</evidence>
<evidence type="ECO:0000256" key="10">
    <source>
        <dbReference type="RuleBase" id="RU003662"/>
    </source>
</evidence>
<organism evidence="11 12">
    <name type="scientific">Permianibacter aggregans</name>
    <dbReference type="NCBI Taxonomy" id="1510150"/>
    <lineage>
        <taxon>Bacteria</taxon>
        <taxon>Pseudomonadati</taxon>
        <taxon>Pseudomonadota</taxon>
        <taxon>Gammaproteobacteria</taxon>
        <taxon>Pseudomonadales</taxon>
        <taxon>Pseudomonadaceae</taxon>
        <taxon>Permianibacter</taxon>
    </lineage>
</organism>
<evidence type="ECO:0000256" key="1">
    <source>
        <dbReference type="ARBA" id="ARBA00003365"/>
    </source>
</evidence>
<reference evidence="11 12" key="1">
    <citation type="submission" date="2019-03" db="EMBL/GenBank/DDBJ databases">
        <title>Genomic Encyclopedia of Type Strains, Phase IV (KMG-IV): sequencing the most valuable type-strain genomes for metagenomic binning, comparative biology and taxonomic classification.</title>
        <authorList>
            <person name="Goeker M."/>
        </authorList>
    </citation>
    <scope>NUCLEOTIDE SEQUENCE [LARGE SCALE GENOMIC DNA]</scope>
    <source>
        <strain evidence="11 12">DSM 103792</strain>
    </source>
</reference>
<dbReference type="CDD" id="cd04724">
    <property type="entry name" value="Tryptophan_synthase_alpha"/>
    <property type="match status" value="1"/>
</dbReference>
<keyword evidence="6 9" id="KW-0057">Aromatic amino acid biosynthesis</keyword>
<dbReference type="Pfam" id="PF00290">
    <property type="entry name" value="Trp_syntA"/>
    <property type="match status" value="1"/>
</dbReference>
<feature type="active site" description="Proton acceptor" evidence="9">
    <location>
        <position position="60"/>
    </location>
</feature>
<keyword evidence="4 9" id="KW-0028">Amino-acid biosynthesis</keyword>
<comment type="similarity">
    <text evidence="9 10">Belongs to the TrpA family.</text>
</comment>
<dbReference type="PANTHER" id="PTHR43406">
    <property type="entry name" value="TRYPTOPHAN SYNTHASE, ALPHA CHAIN"/>
    <property type="match status" value="1"/>
</dbReference>
<comment type="caution">
    <text evidence="11">The sequence shown here is derived from an EMBL/GenBank/DDBJ whole genome shotgun (WGS) entry which is preliminary data.</text>
</comment>
<comment type="pathway">
    <text evidence="2 9">Amino-acid biosynthesis; L-tryptophan biosynthesis; L-tryptophan from chorismate: step 5/5.</text>
</comment>
<dbReference type="FunFam" id="3.20.20.70:FF:000037">
    <property type="entry name" value="Tryptophan synthase alpha chain"/>
    <property type="match status" value="1"/>
</dbReference>
<evidence type="ECO:0000256" key="2">
    <source>
        <dbReference type="ARBA" id="ARBA00004733"/>
    </source>
</evidence>
<feature type="active site" description="Proton acceptor" evidence="9">
    <location>
        <position position="49"/>
    </location>
</feature>
<gene>
    <name evidence="9" type="primary">trpA</name>
    <name evidence="11" type="ORF">EV696_11731</name>
</gene>
<proteinExistence type="inferred from homology"/>
<dbReference type="Proteomes" id="UP000295375">
    <property type="component" value="Unassembled WGS sequence"/>
</dbReference>
<comment type="function">
    <text evidence="1 9">The alpha subunit is responsible for the aldol cleavage of indoleglycerol phosphate to indole and glyceraldehyde 3-phosphate.</text>
</comment>
<keyword evidence="5 9" id="KW-0822">Tryptophan biosynthesis</keyword>
<dbReference type="OrthoDB" id="9804578at2"/>
<evidence type="ECO:0000256" key="3">
    <source>
        <dbReference type="ARBA" id="ARBA00011270"/>
    </source>
</evidence>
<evidence type="ECO:0000313" key="11">
    <source>
        <dbReference type="EMBL" id="TDQ45798.1"/>
    </source>
</evidence>
<dbReference type="PANTHER" id="PTHR43406:SF1">
    <property type="entry name" value="TRYPTOPHAN SYNTHASE ALPHA CHAIN, CHLOROPLASTIC"/>
    <property type="match status" value="1"/>
</dbReference>
<comment type="subunit">
    <text evidence="3 9">Tetramer of two alpha and two beta chains.</text>
</comment>
<dbReference type="RefSeq" id="WP_133592364.1">
    <property type="nucleotide sequence ID" value="NZ_CP037953.1"/>
</dbReference>
<dbReference type="HAMAP" id="MF_00131">
    <property type="entry name" value="Trp_synth_alpha"/>
    <property type="match status" value="1"/>
</dbReference>
<dbReference type="AlphaFoldDB" id="A0A4R6UG94"/>
<protein>
    <recommendedName>
        <fullName evidence="9">Tryptophan synthase alpha chain</fullName>
        <ecNumber evidence="9">4.2.1.20</ecNumber>
    </recommendedName>
</protein>
<dbReference type="EC" id="4.2.1.20" evidence="9"/>
<evidence type="ECO:0000256" key="7">
    <source>
        <dbReference type="ARBA" id="ARBA00023239"/>
    </source>
</evidence>
<dbReference type="InterPro" id="IPR013785">
    <property type="entry name" value="Aldolase_TIM"/>
</dbReference>
<keyword evidence="7 9" id="KW-0456">Lyase</keyword>
<evidence type="ECO:0000256" key="5">
    <source>
        <dbReference type="ARBA" id="ARBA00022822"/>
    </source>
</evidence>
<comment type="catalytic activity">
    <reaction evidence="8 9">
        <text>(1S,2R)-1-C-(indol-3-yl)glycerol 3-phosphate + L-serine = D-glyceraldehyde 3-phosphate + L-tryptophan + H2O</text>
        <dbReference type="Rhea" id="RHEA:10532"/>
        <dbReference type="ChEBI" id="CHEBI:15377"/>
        <dbReference type="ChEBI" id="CHEBI:33384"/>
        <dbReference type="ChEBI" id="CHEBI:57912"/>
        <dbReference type="ChEBI" id="CHEBI:58866"/>
        <dbReference type="ChEBI" id="CHEBI:59776"/>
        <dbReference type="EC" id="4.2.1.20"/>
    </reaction>
</comment>
<dbReference type="InterPro" id="IPR002028">
    <property type="entry name" value="Trp_synthase_suA"/>
</dbReference>
<name>A0A4R6UG94_9GAMM</name>
<evidence type="ECO:0000313" key="12">
    <source>
        <dbReference type="Proteomes" id="UP000295375"/>
    </source>
</evidence>
<dbReference type="GO" id="GO:0005829">
    <property type="term" value="C:cytosol"/>
    <property type="evidence" value="ECO:0007669"/>
    <property type="project" value="TreeGrafter"/>
</dbReference>
<dbReference type="InterPro" id="IPR011060">
    <property type="entry name" value="RibuloseP-bd_barrel"/>
</dbReference>
<dbReference type="UniPathway" id="UPA00035">
    <property type="reaction ID" value="UER00044"/>
</dbReference>
<dbReference type="InterPro" id="IPR018204">
    <property type="entry name" value="Trp_synthase_alpha_AS"/>
</dbReference>
<keyword evidence="12" id="KW-1185">Reference proteome</keyword>
<accession>A0A4R6UG94</accession>